<protein>
    <recommendedName>
        <fullName evidence="4">Sugar specific permease</fullName>
    </recommendedName>
</protein>
<accession>A0ABW4CW83</accession>
<evidence type="ECO:0000313" key="3">
    <source>
        <dbReference type="Proteomes" id="UP001597212"/>
    </source>
</evidence>
<keyword evidence="1" id="KW-0812">Transmembrane</keyword>
<dbReference type="InterPro" id="IPR038750">
    <property type="entry name" value="YczE/YyaS-like"/>
</dbReference>
<proteinExistence type="predicted"/>
<keyword evidence="1" id="KW-1133">Transmembrane helix</keyword>
<keyword evidence="1" id="KW-0472">Membrane</keyword>
<organism evidence="2 3">
    <name type="scientific">Lacticaseibacillus hegangensis</name>
    <dbReference type="NCBI Taxonomy" id="2486010"/>
    <lineage>
        <taxon>Bacteria</taxon>
        <taxon>Bacillati</taxon>
        <taxon>Bacillota</taxon>
        <taxon>Bacilli</taxon>
        <taxon>Lactobacillales</taxon>
        <taxon>Lactobacillaceae</taxon>
        <taxon>Lacticaseibacillus</taxon>
    </lineage>
</organism>
<gene>
    <name evidence="2" type="ORF">ACFQ5K_04970</name>
</gene>
<evidence type="ECO:0000313" key="2">
    <source>
        <dbReference type="EMBL" id="MFD1440745.1"/>
    </source>
</evidence>
<dbReference type="Proteomes" id="UP001597212">
    <property type="component" value="Unassembled WGS sequence"/>
</dbReference>
<name>A0ABW4CW83_9LACO</name>
<feature type="transmembrane region" description="Helical" evidence="1">
    <location>
        <begin position="16"/>
        <end position="35"/>
    </location>
</feature>
<evidence type="ECO:0008006" key="4">
    <source>
        <dbReference type="Google" id="ProtNLM"/>
    </source>
</evidence>
<feature type="transmembrane region" description="Helical" evidence="1">
    <location>
        <begin position="164"/>
        <end position="186"/>
    </location>
</feature>
<feature type="transmembrane region" description="Helical" evidence="1">
    <location>
        <begin position="90"/>
        <end position="109"/>
    </location>
</feature>
<keyword evidence="3" id="KW-1185">Reference proteome</keyword>
<dbReference type="Pfam" id="PF19700">
    <property type="entry name" value="DUF6198"/>
    <property type="match status" value="1"/>
</dbReference>
<dbReference type="RefSeq" id="WP_125754615.1">
    <property type="nucleotide sequence ID" value="NZ_JBHTOK010000020.1"/>
</dbReference>
<sequence>MISSDSHQQDETTAQLGFYLVLSILLNGFGNGLTVCMNLGSALWTASAVNLTHTLHWSLLVVLLVEGVAVTATNVMFLGRFDWRRVLGNLIYMFLFSYVVAGFTALLQLTPIQTWPLAVRVLLDLFGLVCIGVAISIYQRVNVIMHPNDDFMQIIRFKWLHGRAAVAQPISFIPPIAISLVCFLITRQLYAINIGTAFSLLCQGFVIAAADRVVFPSLKHRHLEV</sequence>
<dbReference type="EMBL" id="JBHTOK010000020">
    <property type="protein sequence ID" value="MFD1440745.1"/>
    <property type="molecule type" value="Genomic_DNA"/>
</dbReference>
<evidence type="ECO:0000256" key="1">
    <source>
        <dbReference type="SAM" id="Phobius"/>
    </source>
</evidence>
<feature type="transmembrane region" description="Helical" evidence="1">
    <location>
        <begin position="55"/>
        <end position="78"/>
    </location>
</feature>
<comment type="caution">
    <text evidence="2">The sequence shown here is derived from an EMBL/GenBank/DDBJ whole genome shotgun (WGS) entry which is preliminary data.</text>
</comment>
<feature type="transmembrane region" description="Helical" evidence="1">
    <location>
        <begin position="121"/>
        <end position="143"/>
    </location>
</feature>
<feature type="transmembrane region" description="Helical" evidence="1">
    <location>
        <begin position="192"/>
        <end position="215"/>
    </location>
</feature>
<reference evidence="3" key="1">
    <citation type="journal article" date="2019" name="Int. J. Syst. Evol. Microbiol.">
        <title>The Global Catalogue of Microorganisms (GCM) 10K type strain sequencing project: providing services to taxonomists for standard genome sequencing and annotation.</title>
        <authorList>
            <consortium name="The Broad Institute Genomics Platform"/>
            <consortium name="The Broad Institute Genome Sequencing Center for Infectious Disease"/>
            <person name="Wu L."/>
            <person name="Ma J."/>
        </authorList>
    </citation>
    <scope>NUCLEOTIDE SEQUENCE [LARGE SCALE GENOMIC DNA]</scope>
    <source>
        <strain evidence="3">CCM 8912</strain>
    </source>
</reference>